<dbReference type="Pfam" id="PF11905">
    <property type="entry name" value="DUF3425"/>
    <property type="match status" value="1"/>
</dbReference>
<dbReference type="Proteomes" id="UP000777438">
    <property type="component" value="Unassembled WGS sequence"/>
</dbReference>
<gene>
    <name evidence="1" type="ORF">B0T10DRAFT_596257</name>
</gene>
<comment type="caution">
    <text evidence="1">The sequence shown here is derived from an EMBL/GenBank/DDBJ whole genome shotgun (WGS) entry which is preliminary data.</text>
</comment>
<sequence length="319" mass="36028">MPHAVPDWDAGSFCITCAKQRRDLVHGLDPATEMGGLVFHPDPSQRVPRTQNGSNGVQDSLGFGVKRHSTAVGEAPNSPFNQNSGVWPEYGQGALPHCSDDLANCAPTCPLDTLLIDFLFERRQRAADGLPVQEVIRPRYPSVSSLLNPAQSVYSHPMSKVFTDILQTFPDLSRLPERVAMLYIMFLTMRWRVSPTDENYDRLPEWMRPRRAQLTDPHPAWIDHFLPFPGLRVKLVDDYGLSKIPFDDLFIPFTATLSLNWPYEDTDTLLQHPNGDELMINPVFERHLRRLENWSLGNAFSKAFPGLVGTYNLQSEGSE</sequence>
<dbReference type="OrthoDB" id="4161589at2759"/>
<dbReference type="EMBL" id="JAGPYM010000087">
    <property type="protein sequence ID" value="KAH6867875.1"/>
    <property type="molecule type" value="Genomic_DNA"/>
</dbReference>
<evidence type="ECO:0000313" key="1">
    <source>
        <dbReference type="EMBL" id="KAH6867875.1"/>
    </source>
</evidence>
<proteinExistence type="predicted"/>
<reference evidence="1 2" key="1">
    <citation type="journal article" date="2021" name="Nat. Commun.">
        <title>Genetic determinants of endophytism in the Arabidopsis root mycobiome.</title>
        <authorList>
            <person name="Mesny F."/>
            <person name="Miyauchi S."/>
            <person name="Thiergart T."/>
            <person name="Pickel B."/>
            <person name="Atanasova L."/>
            <person name="Karlsson M."/>
            <person name="Huettel B."/>
            <person name="Barry K.W."/>
            <person name="Haridas S."/>
            <person name="Chen C."/>
            <person name="Bauer D."/>
            <person name="Andreopoulos W."/>
            <person name="Pangilinan J."/>
            <person name="LaButti K."/>
            <person name="Riley R."/>
            <person name="Lipzen A."/>
            <person name="Clum A."/>
            <person name="Drula E."/>
            <person name="Henrissat B."/>
            <person name="Kohler A."/>
            <person name="Grigoriev I.V."/>
            <person name="Martin F.M."/>
            <person name="Hacquard S."/>
        </authorList>
    </citation>
    <scope>NUCLEOTIDE SEQUENCE [LARGE SCALE GENOMIC DNA]</scope>
    <source>
        <strain evidence="1 2">MPI-CAGE-CH-0241</strain>
    </source>
</reference>
<dbReference type="PANTHER" id="PTHR37012">
    <property type="entry name" value="B-ZIP TRANSCRIPTION FACTOR (EUROFUNG)-RELATED"/>
    <property type="match status" value="1"/>
</dbReference>
<organism evidence="1 2">
    <name type="scientific">Thelonectria olida</name>
    <dbReference type="NCBI Taxonomy" id="1576542"/>
    <lineage>
        <taxon>Eukaryota</taxon>
        <taxon>Fungi</taxon>
        <taxon>Dikarya</taxon>
        <taxon>Ascomycota</taxon>
        <taxon>Pezizomycotina</taxon>
        <taxon>Sordariomycetes</taxon>
        <taxon>Hypocreomycetidae</taxon>
        <taxon>Hypocreales</taxon>
        <taxon>Nectriaceae</taxon>
        <taxon>Thelonectria</taxon>
    </lineage>
</organism>
<evidence type="ECO:0000313" key="2">
    <source>
        <dbReference type="Proteomes" id="UP000777438"/>
    </source>
</evidence>
<name>A0A9P8VRH3_9HYPO</name>
<keyword evidence="2" id="KW-1185">Reference proteome</keyword>
<dbReference type="PANTHER" id="PTHR37012:SF2">
    <property type="entry name" value="BZIP DOMAIN-CONTAINING PROTEIN-RELATED"/>
    <property type="match status" value="1"/>
</dbReference>
<accession>A0A9P8VRH3</accession>
<dbReference type="InterPro" id="IPR021833">
    <property type="entry name" value="DUF3425"/>
</dbReference>
<dbReference type="AlphaFoldDB" id="A0A9P8VRH3"/>
<protein>
    <submittedName>
        <fullName evidence="1">Uncharacterized protein</fullName>
    </submittedName>
</protein>